<sequence>MIRKALAALFREGDVVEVRALADRFTHSGYFDDPGRLADAAEALDADPEVRGIYVTLNEVKPALLARRSNRVKMRLTRSDPTTSDADIVHRRWLPVDLDPVRPSGVSSTDAEHEAALRKADEIALWLSEQGFPAPIRADSGNGAHLLYRIDLPPDDGGLVKGVLATLDALFSDDAVTVDTANSNAARIWKLYGTCS</sequence>
<accession>A0A831LW53</accession>
<name>A0A831LW53_9EURY</name>
<comment type="caution">
    <text evidence="1">The sequence shown here is derived from an EMBL/GenBank/DDBJ whole genome shotgun (WGS) entry which is preliminary data.</text>
</comment>
<proteinExistence type="predicted"/>
<dbReference type="AlphaFoldDB" id="A0A831LW53"/>
<organism evidence="1">
    <name type="scientific">Methanofollis liminatans</name>
    <dbReference type="NCBI Taxonomy" id="2201"/>
    <lineage>
        <taxon>Archaea</taxon>
        <taxon>Methanobacteriati</taxon>
        <taxon>Methanobacteriota</taxon>
        <taxon>Stenosarchaea group</taxon>
        <taxon>Methanomicrobia</taxon>
        <taxon>Methanomicrobiales</taxon>
        <taxon>Methanomicrobiaceae</taxon>
        <taxon>Methanofollis</taxon>
    </lineage>
</organism>
<protein>
    <submittedName>
        <fullName evidence="1">Uncharacterized protein</fullName>
    </submittedName>
</protein>
<evidence type="ECO:0000313" key="1">
    <source>
        <dbReference type="EMBL" id="HDS63945.1"/>
    </source>
</evidence>
<feature type="non-terminal residue" evidence="1">
    <location>
        <position position="196"/>
    </location>
</feature>
<dbReference type="Proteomes" id="UP000885648">
    <property type="component" value="Unassembled WGS sequence"/>
</dbReference>
<reference evidence="1" key="1">
    <citation type="journal article" date="2020" name="mSystems">
        <title>Genome- and Community-Level Interaction Insights into Carbon Utilization and Element Cycling Functions of Hydrothermarchaeota in Hydrothermal Sediment.</title>
        <authorList>
            <person name="Zhou Z."/>
            <person name="Liu Y."/>
            <person name="Xu W."/>
            <person name="Pan J."/>
            <person name="Luo Z.H."/>
            <person name="Li M."/>
        </authorList>
    </citation>
    <scope>NUCLEOTIDE SEQUENCE</scope>
    <source>
        <strain evidence="1">SpSt-1183</strain>
    </source>
</reference>
<dbReference type="EMBL" id="DSBY01000305">
    <property type="protein sequence ID" value="HDS63945.1"/>
    <property type="molecule type" value="Genomic_DNA"/>
</dbReference>
<gene>
    <name evidence="1" type="ORF">ENN52_07490</name>
</gene>